<reference evidence="1 2" key="1">
    <citation type="submission" date="2018-08" db="EMBL/GenBank/DDBJ databases">
        <title>Bacillus clarus sp. nov. strain PS00077A.</title>
        <authorList>
            <person name="Mendez Acevedo M."/>
            <person name="Carroll L."/>
            <person name="Mukherjee M."/>
            <person name="Wiedmann M."/>
            <person name="Kovac J."/>
        </authorList>
    </citation>
    <scope>NUCLEOTIDE SEQUENCE [LARGE SCALE GENOMIC DNA]</scope>
    <source>
        <strain evidence="1 2">PS00077A</strain>
    </source>
</reference>
<accession>A0ABX9KZW4</accession>
<organism evidence="1 2">
    <name type="scientific">Bacillus clarus</name>
    <dbReference type="NCBI Taxonomy" id="2338372"/>
    <lineage>
        <taxon>Bacteria</taxon>
        <taxon>Bacillati</taxon>
        <taxon>Bacillota</taxon>
        <taxon>Bacilli</taxon>
        <taxon>Bacillales</taxon>
        <taxon>Bacillaceae</taxon>
        <taxon>Bacillus</taxon>
        <taxon>Bacillus cereus group</taxon>
    </lineage>
</organism>
<name>A0ABX9KZW4_9BACI</name>
<comment type="caution">
    <text evidence="1">The sequence shown here is derived from an EMBL/GenBank/DDBJ whole genome shotgun (WGS) entry which is preliminary data.</text>
</comment>
<dbReference type="Proteomes" id="UP000264294">
    <property type="component" value="Unassembled WGS sequence"/>
</dbReference>
<keyword evidence="2" id="KW-1185">Reference proteome</keyword>
<sequence>MRNSKEAGRNQLLYPALTGSKTPASKLDECEEVGRESSDCPLKPNWCRLIKVSLYPEGGSLCIK</sequence>
<proteinExistence type="predicted"/>
<gene>
    <name evidence="1" type="ORF">D0U04_05145</name>
</gene>
<dbReference type="EMBL" id="QVOD01000004">
    <property type="protein sequence ID" value="RFT68012.1"/>
    <property type="molecule type" value="Genomic_DNA"/>
</dbReference>
<protein>
    <submittedName>
        <fullName evidence="1">Uncharacterized protein</fullName>
    </submittedName>
</protein>
<evidence type="ECO:0000313" key="1">
    <source>
        <dbReference type="EMBL" id="RFT68012.1"/>
    </source>
</evidence>
<evidence type="ECO:0000313" key="2">
    <source>
        <dbReference type="Proteomes" id="UP000264294"/>
    </source>
</evidence>